<dbReference type="InterPro" id="IPR043502">
    <property type="entry name" value="DNA/RNA_pol_sf"/>
</dbReference>
<evidence type="ECO:0000313" key="19">
    <source>
        <dbReference type="Proteomes" id="UP000824596"/>
    </source>
</evidence>
<comment type="function">
    <text evidence="15">Telomerase is a ribonucleoprotein enzyme essential for the replication of chromosome termini in most eukaryotes. It elongates telomeres. It is a reverse transcriptase that adds simple sequence repeats to chromosome ends by copying a template sequence within the RNA component of the enzyme.</text>
</comment>
<gene>
    <name evidence="18" type="ORF">HRG_02686</name>
</gene>
<evidence type="ECO:0000256" key="7">
    <source>
        <dbReference type="ARBA" id="ARBA00022695"/>
    </source>
</evidence>
<dbReference type="Proteomes" id="UP000824596">
    <property type="component" value="Unassembled WGS sequence"/>
</dbReference>
<evidence type="ECO:0000313" key="18">
    <source>
        <dbReference type="EMBL" id="KAH0967277.1"/>
    </source>
</evidence>
<keyword evidence="6 15" id="KW-0808">Transferase</keyword>
<dbReference type="EC" id="2.7.7.49" evidence="3 15"/>
<dbReference type="GO" id="GO:0007004">
    <property type="term" value="P:telomere maintenance via telomerase"/>
    <property type="evidence" value="ECO:0007669"/>
    <property type="project" value="TreeGrafter"/>
</dbReference>
<evidence type="ECO:0000256" key="4">
    <source>
        <dbReference type="ARBA" id="ARBA00016182"/>
    </source>
</evidence>
<evidence type="ECO:0000256" key="14">
    <source>
        <dbReference type="ARBA" id="ARBA00048173"/>
    </source>
</evidence>
<evidence type="ECO:0000256" key="12">
    <source>
        <dbReference type="ARBA" id="ARBA00023128"/>
    </source>
</evidence>
<dbReference type="InterPro" id="IPR021891">
    <property type="entry name" value="Telomerase_RBD"/>
</dbReference>
<feature type="compositionally biased region" description="Polar residues" evidence="16">
    <location>
        <begin position="432"/>
        <end position="448"/>
    </location>
</feature>
<evidence type="ECO:0000256" key="8">
    <source>
        <dbReference type="ARBA" id="ARBA00022723"/>
    </source>
</evidence>
<evidence type="ECO:0000256" key="1">
    <source>
        <dbReference type="ARBA" id="ARBA00004173"/>
    </source>
</evidence>
<evidence type="ECO:0000256" key="9">
    <source>
        <dbReference type="ARBA" id="ARBA00022842"/>
    </source>
</evidence>
<dbReference type="RefSeq" id="XP_044724790.1">
    <property type="nucleotide sequence ID" value="XM_044861157.1"/>
</dbReference>
<dbReference type="OrthoDB" id="289721at2759"/>
<dbReference type="GO" id="GO:0070034">
    <property type="term" value="F:telomerase RNA binding"/>
    <property type="evidence" value="ECO:0007669"/>
    <property type="project" value="TreeGrafter"/>
</dbReference>
<evidence type="ECO:0000256" key="10">
    <source>
        <dbReference type="ARBA" id="ARBA00022895"/>
    </source>
</evidence>
<dbReference type="Pfam" id="PF00078">
    <property type="entry name" value="RVT_1"/>
    <property type="match status" value="1"/>
</dbReference>
<keyword evidence="5 15" id="KW-0158">Chromosome</keyword>
<evidence type="ECO:0000256" key="2">
    <source>
        <dbReference type="ARBA" id="ARBA00008001"/>
    </source>
</evidence>
<dbReference type="GO" id="GO:0000333">
    <property type="term" value="C:telomerase catalytic core complex"/>
    <property type="evidence" value="ECO:0007669"/>
    <property type="project" value="TreeGrafter"/>
</dbReference>
<dbReference type="GO" id="GO:0000781">
    <property type="term" value="C:chromosome, telomeric region"/>
    <property type="evidence" value="ECO:0007669"/>
    <property type="project" value="UniProtKB-SubCell"/>
</dbReference>
<dbReference type="CDD" id="cd01648">
    <property type="entry name" value="TERT"/>
    <property type="match status" value="1"/>
</dbReference>
<comment type="caution">
    <text evidence="18">The sequence shown here is derived from an EMBL/GenBank/DDBJ whole genome shotgun (WGS) entry which is preliminary data.</text>
</comment>
<dbReference type="PANTHER" id="PTHR12066:SF0">
    <property type="entry name" value="TELOMERASE REVERSE TRANSCRIPTASE"/>
    <property type="match status" value="1"/>
</dbReference>
<dbReference type="GO" id="GO:0042162">
    <property type="term" value="F:telomeric DNA binding"/>
    <property type="evidence" value="ECO:0007669"/>
    <property type="project" value="TreeGrafter"/>
</dbReference>
<dbReference type="Pfam" id="PF12009">
    <property type="entry name" value="Telomerase_RBD"/>
    <property type="match status" value="1"/>
</dbReference>
<keyword evidence="7 15" id="KW-0548">Nucleotidyltransferase</keyword>
<proteinExistence type="inferred from homology"/>
<dbReference type="Gene3D" id="3.30.70.2630">
    <property type="match status" value="1"/>
</dbReference>
<keyword evidence="12" id="KW-0496">Mitochondrion</keyword>
<dbReference type="InterPro" id="IPR000477">
    <property type="entry name" value="RT_dom"/>
</dbReference>
<evidence type="ECO:0000256" key="6">
    <source>
        <dbReference type="ARBA" id="ARBA00022679"/>
    </source>
</evidence>
<keyword evidence="19" id="KW-1185">Reference proteome</keyword>
<dbReference type="PRINTS" id="PR01365">
    <property type="entry name" value="TELOMERASERT"/>
</dbReference>
<keyword evidence="9 15" id="KW-0460">Magnesium</keyword>
<dbReference type="PROSITE" id="PS50878">
    <property type="entry name" value="RT_POL"/>
    <property type="match status" value="1"/>
</dbReference>
<evidence type="ECO:0000256" key="15">
    <source>
        <dbReference type="RuleBase" id="RU365061"/>
    </source>
</evidence>
<comment type="catalytic activity">
    <reaction evidence="14 15">
        <text>DNA(n) + a 2'-deoxyribonucleoside 5'-triphosphate = DNA(n+1) + diphosphate</text>
        <dbReference type="Rhea" id="RHEA:22508"/>
        <dbReference type="Rhea" id="RHEA-COMP:17339"/>
        <dbReference type="Rhea" id="RHEA-COMP:17340"/>
        <dbReference type="ChEBI" id="CHEBI:33019"/>
        <dbReference type="ChEBI" id="CHEBI:61560"/>
        <dbReference type="ChEBI" id="CHEBI:173112"/>
        <dbReference type="EC" id="2.7.7.49"/>
    </reaction>
</comment>
<dbReference type="Gene3D" id="1.10.357.90">
    <property type="match status" value="1"/>
</dbReference>
<dbReference type="PANTHER" id="PTHR12066">
    <property type="entry name" value="TELOMERASE REVERSE TRANSCRIPTASE"/>
    <property type="match status" value="1"/>
</dbReference>
<dbReference type="SMART" id="SM00975">
    <property type="entry name" value="Telomerase_RBD"/>
    <property type="match status" value="1"/>
</dbReference>
<evidence type="ECO:0000256" key="13">
    <source>
        <dbReference type="ARBA" id="ARBA00023242"/>
    </source>
</evidence>
<name>A0A9P8N5D7_9HYPO</name>
<protein>
    <recommendedName>
        <fullName evidence="4 15">Telomerase reverse transcriptase</fullName>
        <ecNumber evidence="3 15">2.7.7.49</ecNumber>
    </recommendedName>
    <alternativeName>
        <fullName evidence="15">Telomerase catalytic subunit</fullName>
    </alternativeName>
</protein>
<feature type="domain" description="Reverse transcriptase" evidence="17">
    <location>
        <begin position="613"/>
        <end position="944"/>
    </location>
</feature>
<dbReference type="AlphaFoldDB" id="A0A9P8N5D7"/>
<keyword evidence="13 15" id="KW-0539">Nucleus</keyword>
<sequence length="1110" mass="125040">MTRGVKRKRGEHDSVDRQLLGSSAHVPPVHRDLLQQCYPKVRTLRDHAISKLPGGSRLRRRKIASLGSGKDCSDAEMTLAHVLDTTLICSSESPPRSDGSAYQQFLSFSQQGDESYVSLSDGIAASTEAQSEIVDFVIWLLFQWEVRASTRPKHLLCDGFRRGAREGDLGGLKIPGIYSLHPNPHAAALKQAPWPHLLLLLGQSGQRLMVDLLMDCSIFLALEAGSGNYYQLSGSPLSELDLSNRSLTSRHESHAVARRISDIAIMRRHIFYAKPELTALGRAQPGYRRTPTDILNRCPHVRQSPQPQDGSFVSQLDAENHNEVSTRKVMMYIFPRQFGLHNVFTSKVDTAQRLGDYMSREEEIATLIPQGNNSGGVPPPKLPRRLRGAARHLVRRLQILHGRCSYAKTLRHYCPTHLDKCTKPKQEGSRQDVANGSTTNCSTPMRTSLPSKQTPLVDLACPASCVSAFCQAVLSKIIPNEFWGDGETLCHNKAAFLHKVHHFIKLRRFESMTLHEISQGFKVADLAWLRPPGHDDQKLGQSDINKRREIFYEFLHYIFDSLLIPLIQSSFYVTESNTHRYEVFYFRHDVWRLIAKSTMAELRGNMFEEMKLDEAQRILDSRRLGYGQLRLLPKGNNVRLITNLRRRNPSKVSPRALEPSINSVLGPIHTILKFEKDANLRRLGSSLYSVGDVYQRLRLFKDSLGPGQRRFYCAKVDVHAAFDTIPQGAVVKLMSGVLNRRLYTVTKHAEVQPGERAMPEPRKTATSIRKRWCATAVADGHHRPLLELLEGKLAGCKKDTVFVESVAQKAYNSGFLVDLLSEHVECNLVKFGSHFFRQKRGVPQGSVLSSWLCNYFYADLESRHLGFLQAPDCLLMRLIDDFLLITLDKSKAVEFVQNMHRGFPDYGVEANQKKTRVNFDMHIGDDAVSKVSGGGGFPYCGLLINDQSLGITKDRIRSDGTTVSSSLTVEFGRSPGQNFQRKVLAAFKAQSHFMFYDSSHNNKAAVLHSLSDAFSETCRRMWAYIRCLSRPQRPRIGLVIQTIVKVADVAFVILSSKSRRLRYSHYSFGIRKGQVSGIAFAAFLEVLSRKQTGYGPVISWLQKQQTKTST</sequence>
<feature type="region of interest" description="Disordered" evidence="16">
    <location>
        <begin position="424"/>
        <end position="448"/>
    </location>
</feature>
<keyword evidence="18" id="KW-0687">Ribonucleoprotein</keyword>
<reference evidence="18" key="1">
    <citation type="submission" date="2021-09" db="EMBL/GenBank/DDBJ databases">
        <title>A high-quality genome of the endoparasitic fungus Hirsutella rhossiliensis with a comparison of Hirsutella genomes reveals transposable elements contributing to genome size variation.</title>
        <authorList>
            <person name="Lin R."/>
            <person name="Jiao Y."/>
            <person name="Sun X."/>
            <person name="Ling J."/>
            <person name="Xie B."/>
            <person name="Cheng X."/>
        </authorList>
    </citation>
    <scope>NUCLEOTIDE SEQUENCE</scope>
    <source>
        <strain evidence="18">HR02</strain>
    </source>
</reference>
<evidence type="ECO:0000259" key="17">
    <source>
        <dbReference type="PROSITE" id="PS50878"/>
    </source>
</evidence>
<dbReference type="GO" id="GO:0046872">
    <property type="term" value="F:metal ion binding"/>
    <property type="evidence" value="ECO:0007669"/>
    <property type="project" value="UniProtKB-KW"/>
</dbReference>
<dbReference type="GO" id="GO:0003720">
    <property type="term" value="F:telomerase activity"/>
    <property type="evidence" value="ECO:0007669"/>
    <property type="project" value="InterPro"/>
</dbReference>
<comment type="subcellular location">
    <subcellularLocation>
        <location evidence="1">Mitochondrion</location>
    </subcellularLocation>
    <subcellularLocation>
        <location evidence="15">Nucleus</location>
    </subcellularLocation>
    <subcellularLocation>
        <location evidence="15">Chromosome</location>
        <location evidence="15">Telomere</location>
    </subcellularLocation>
</comment>
<dbReference type="InterPro" id="IPR003545">
    <property type="entry name" value="Telomerase_RT"/>
</dbReference>
<comment type="similarity">
    <text evidence="2 15">Belongs to the reverse transcriptase family. Telomerase subfamily.</text>
</comment>
<dbReference type="GeneID" id="68351815"/>
<organism evidence="18 19">
    <name type="scientific">Hirsutella rhossiliensis</name>
    <dbReference type="NCBI Taxonomy" id="111463"/>
    <lineage>
        <taxon>Eukaryota</taxon>
        <taxon>Fungi</taxon>
        <taxon>Dikarya</taxon>
        <taxon>Ascomycota</taxon>
        <taxon>Pezizomycotina</taxon>
        <taxon>Sordariomycetes</taxon>
        <taxon>Hypocreomycetidae</taxon>
        <taxon>Hypocreales</taxon>
        <taxon>Ophiocordycipitaceae</taxon>
        <taxon>Hirsutella</taxon>
    </lineage>
</organism>
<evidence type="ECO:0000256" key="11">
    <source>
        <dbReference type="ARBA" id="ARBA00022918"/>
    </source>
</evidence>
<keyword evidence="10 15" id="KW-0779">Telomere</keyword>
<evidence type="ECO:0000256" key="5">
    <source>
        <dbReference type="ARBA" id="ARBA00022454"/>
    </source>
</evidence>
<accession>A0A9P8N5D7</accession>
<evidence type="ECO:0000256" key="3">
    <source>
        <dbReference type="ARBA" id="ARBA00012493"/>
    </source>
</evidence>
<keyword evidence="11 15" id="KW-0695">RNA-directed DNA polymerase</keyword>
<evidence type="ECO:0000256" key="16">
    <source>
        <dbReference type="SAM" id="MobiDB-lite"/>
    </source>
</evidence>
<keyword evidence="8 15" id="KW-0479">Metal-binding</keyword>
<dbReference type="SUPFAM" id="SSF56672">
    <property type="entry name" value="DNA/RNA polymerases"/>
    <property type="match status" value="1"/>
</dbReference>
<dbReference type="Gene3D" id="1.10.132.70">
    <property type="match status" value="1"/>
</dbReference>
<dbReference type="EMBL" id="JAIZPD010000002">
    <property type="protein sequence ID" value="KAH0967277.1"/>
    <property type="molecule type" value="Genomic_DNA"/>
</dbReference>
<dbReference type="GO" id="GO:0005739">
    <property type="term" value="C:mitochondrion"/>
    <property type="evidence" value="ECO:0007669"/>
    <property type="project" value="UniProtKB-SubCell"/>
</dbReference>
<feature type="region of interest" description="Disordered" evidence="16">
    <location>
        <begin position="1"/>
        <end position="24"/>
    </location>
</feature>